<dbReference type="EMBL" id="OP359050">
    <property type="protein sequence ID" value="UZH23226.1"/>
    <property type="molecule type" value="Genomic_DNA"/>
</dbReference>
<name>A0A9E8IIT0_9BACT</name>
<dbReference type="InterPro" id="IPR017927">
    <property type="entry name" value="FAD-bd_FR_type"/>
</dbReference>
<comment type="similarity">
    <text evidence="1">Belongs to the SIP oxidoreductase family.</text>
</comment>
<evidence type="ECO:0000259" key="2">
    <source>
        <dbReference type="PROSITE" id="PS51384"/>
    </source>
</evidence>
<dbReference type="InterPro" id="IPR007037">
    <property type="entry name" value="SIP_rossman_dom"/>
</dbReference>
<organism evidence="3">
    <name type="scientific">myxobacterium MSr12020</name>
    <dbReference type="NCBI Taxonomy" id="2993535"/>
    <lineage>
        <taxon>Bacteria</taxon>
        <taxon>Pseudomonadati</taxon>
        <taxon>Myxococcota</taxon>
        <taxon>Myxococcia</taxon>
        <taxon>Myxococcales</taxon>
    </lineage>
</organism>
<dbReference type="PANTHER" id="PTHR30157:SF0">
    <property type="entry name" value="NADPH-DEPENDENT FERRIC-CHELATE REDUCTASE"/>
    <property type="match status" value="1"/>
</dbReference>
<dbReference type="InterPro" id="IPR017938">
    <property type="entry name" value="Riboflavin_synthase-like_b-brl"/>
</dbReference>
<reference evidence="3" key="1">
    <citation type="journal article" date="2022" name="Microorganisms">
        <title>Discovery, Biosynthesis and Biological Activity of a Succinylated Myxochelin from the Myxobacterial Strain MSr12020.</title>
        <authorList>
            <person name="Okoth D.A."/>
            <person name="Hug J.J."/>
            <person name="Garcia R."/>
            <person name="Muller R."/>
        </authorList>
    </citation>
    <scope>NUCLEOTIDE SEQUENCE</scope>
    <source>
        <strain evidence="3">MSr12020</strain>
    </source>
</reference>
<dbReference type="SUPFAM" id="SSF63380">
    <property type="entry name" value="Riboflavin synthase domain-like"/>
    <property type="match status" value="1"/>
</dbReference>
<accession>A0A9E8IIT0</accession>
<dbReference type="Pfam" id="PF08021">
    <property type="entry name" value="FAD_binding_9"/>
    <property type="match status" value="1"/>
</dbReference>
<evidence type="ECO:0000256" key="1">
    <source>
        <dbReference type="ARBA" id="ARBA00035644"/>
    </source>
</evidence>
<reference evidence="3" key="2">
    <citation type="submission" date="2022-09" db="EMBL/GenBank/DDBJ databases">
        <authorList>
            <person name="Okoth D.A."/>
            <person name="Hug J.J."/>
            <person name="Garcia R."/>
            <person name="Mueller R."/>
        </authorList>
    </citation>
    <scope>NUCLEOTIDE SEQUENCE</scope>
    <source>
        <strain evidence="3">MSr12020</strain>
    </source>
</reference>
<dbReference type="AlphaFoldDB" id="A0A9E8IIT0"/>
<dbReference type="InterPro" id="IPR039374">
    <property type="entry name" value="SIP_fam"/>
</dbReference>
<dbReference type="Pfam" id="PF04954">
    <property type="entry name" value="SIP"/>
    <property type="match status" value="1"/>
</dbReference>
<dbReference type="PANTHER" id="PTHR30157">
    <property type="entry name" value="FERRIC REDUCTASE, NADPH-DEPENDENT"/>
    <property type="match status" value="1"/>
</dbReference>
<feature type="domain" description="FAD-binding FR-type" evidence="2">
    <location>
        <begin position="8"/>
        <end position="112"/>
    </location>
</feature>
<proteinExistence type="inferred from homology"/>
<dbReference type="CDD" id="cd06193">
    <property type="entry name" value="siderophore_interacting"/>
    <property type="match status" value="1"/>
</dbReference>
<protein>
    <recommendedName>
        <fullName evidence="2">FAD-binding FR-type domain-containing protein</fullName>
    </recommendedName>
</protein>
<dbReference type="InterPro" id="IPR013113">
    <property type="entry name" value="SIP_FAD-bd"/>
</dbReference>
<dbReference type="PROSITE" id="PS51384">
    <property type="entry name" value="FAD_FR"/>
    <property type="match status" value="1"/>
</dbReference>
<dbReference type="Gene3D" id="2.40.30.10">
    <property type="entry name" value="Translation factors"/>
    <property type="match status" value="2"/>
</dbReference>
<dbReference type="GO" id="GO:0016491">
    <property type="term" value="F:oxidoreductase activity"/>
    <property type="evidence" value="ECO:0007669"/>
    <property type="project" value="InterPro"/>
</dbReference>
<sequence length="236" mass="26398">MQRVRHELRRRDVEVARVERLGPSFVAVTFSGEAFADFVSLSFDDHVKFMFPDGGGELIRRDFTPRHFDAARRELTIEFALHGEGRSSDWARNAAPGQRVTIGGPRGSMIIPLDYDWHLLVGDACALPAIHRRLEELPAGTRAMVIAQVADPQDRRALASAAQLEVHWVDRAEELIRAVGDLSLPPGEGFVWCAGEAAEMARLRQILLVDKGHPREAARIAAYWKKGASEYHENLE</sequence>
<evidence type="ECO:0000313" key="3">
    <source>
        <dbReference type="EMBL" id="UZH23226.1"/>
    </source>
</evidence>
<dbReference type="Gene3D" id="3.40.50.80">
    <property type="entry name" value="Nucleotide-binding domain of ferredoxin-NADP reductase (FNR) module"/>
    <property type="match status" value="1"/>
</dbReference>
<dbReference type="InterPro" id="IPR039261">
    <property type="entry name" value="FNR_nucleotide-bd"/>
</dbReference>